<gene>
    <name evidence="12" type="ORF">FSB_LOCUS24066</name>
</gene>
<dbReference type="InterPro" id="IPR001519">
    <property type="entry name" value="Ferritin"/>
</dbReference>
<sequence length="216" mass="24439">MRGINSHSHSHSDRTHRSSFLMYPATITALSSSFSNHAFSSLSFGQRKCDKTIVSASNEIVNTPVSGVVFLPFEELKNDAFVVPVAPQVSLARQSYSDECETAINEQINVEYNVSYVYHALFAYFDRDNIALKGLAKFFKESSEEEREHAEKLIKYQVADRNNDPQLADFIESEFLTEQVEAIKKIAEYVAQLRMVGKGHGVWHFDQKLLHEGDAV</sequence>
<reference evidence="12" key="1">
    <citation type="submission" date="2018-02" db="EMBL/GenBank/DDBJ databases">
        <authorList>
            <person name="Cohen D.B."/>
            <person name="Kent A.D."/>
        </authorList>
    </citation>
    <scope>NUCLEOTIDE SEQUENCE</scope>
</reference>
<comment type="similarity">
    <text evidence="1 10">Belongs to the ferritin family.</text>
</comment>
<evidence type="ECO:0000256" key="3">
    <source>
        <dbReference type="ARBA" id="ARBA00022723"/>
    </source>
</evidence>
<evidence type="ECO:0000256" key="4">
    <source>
        <dbReference type="ARBA" id="ARBA00022946"/>
    </source>
</evidence>
<name>A0A2N9GAK4_FAGSY</name>
<dbReference type="PROSITE" id="PS00204">
    <property type="entry name" value="FERRITIN_2"/>
    <property type="match status" value="1"/>
</dbReference>
<keyword evidence="3 9" id="KW-0479">Metal-binding</keyword>
<dbReference type="PANTHER" id="PTHR11431:SF101">
    <property type="entry name" value="FERRITIN-2, CHLOROPLASTIC"/>
    <property type="match status" value="1"/>
</dbReference>
<feature type="binding site" evidence="9">
    <location>
        <position position="111"/>
    </location>
    <ligand>
        <name>Fe cation</name>
        <dbReference type="ChEBI" id="CHEBI:24875"/>
        <label>1</label>
    </ligand>
</feature>
<dbReference type="InterPro" id="IPR008331">
    <property type="entry name" value="Ferritin_DPS_dom"/>
</dbReference>
<dbReference type="GO" id="GO:0005737">
    <property type="term" value="C:cytoplasm"/>
    <property type="evidence" value="ECO:0007669"/>
    <property type="project" value="TreeGrafter"/>
</dbReference>
<evidence type="ECO:0000256" key="8">
    <source>
        <dbReference type="ARBA" id="ARBA00047990"/>
    </source>
</evidence>
<evidence type="ECO:0000256" key="6">
    <source>
        <dbReference type="ARBA" id="ARBA00025111"/>
    </source>
</evidence>
<evidence type="ECO:0000256" key="10">
    <source>
        <dbReference type="RuleBase" id="RU361145"/>
    </source>
</evidence>
<dbReference type="SUPFAM" id="SSF47240">
    <property type="entry name" value="Ferritin-like"/>
    <property type="match status" value="1"/>
</dbReference>
<dbReference type="GO" id="GO:0006826">
    <property type="term" value="P:iron ion transport"/>
    <property type="evidence" value="ECO:0007669"/>
    <property type="project" value="InterPro"/>
</dbReference>
<evidence type="ECO:0000256" key="9">
    <source>
        <dbReference type="PIRSR" id="PIRSR601519-1"/>
    </source>
</evidence>
<keyword evidence="4" id="KW-0809">Transit peptide</keyword>
<dbReference type="PANTHER" id="PTHR11431">
    <property type="entry name" value="FERRITIN"/>
    <property type="match status" value="1"/>
</dbReference>
<dbReference type="Pfam" id="PF00210">
    <property type="entry name" value="Ferritin"/>
    <property type="match status" value="1"/>
</dbReference>
<proteinExistence type="inferred from homology"/>
<evidence type="ECO:0000256" key="7">
    <source>
        <dbReference type="ARBA" id="ARBA00026060"/>
    </source>
</evidence>
<keyword evidence="10" id="KW-0560">Oxidoreductase</keyword>
<evidence type="ECO:0000313" key="12">
    <source>
        <dbReference type="EMBL" id="SPC96184.1"/>
    </source>
</evidence>
<evidence type="ECO:0000256" key="2">
    <source>
        <dbReference type="ARBA" id="ARBA00022434"/>
    </source>
</evidence>
<feature type="binding site" evidence="9">
    <location>
        <position position="149"/>
    </location>
    <ligand>
        <name>Fe cation</name>
        <dbReference type="ChEBI" id="CHEBI:24875"/>
        <label>1</label>
    </ligand>
</feature>
<evidence type="ECO:0000256" key="5">
    <source>
        <dbReference type="ARBA" id="ARBA00023004"/>
    </source>
</evidence>
<dbReference type="PROSITE" id="PS50905">
    <property type="entry name" value="FERRITIN_LIKE"/>
    <property type="match status" value="1"/>
</dbReference>
<comment type="function">
    <text evidence="6">Stores iron in a soluble, non-toxic, readily available form. Important for iron homeostasis. Has ferroxidase activity. Iron is taken up in the ferrous form and deposited as ferric hydroxides after oxidation.</text>
</comment>
<evidence type="ECO:0000259" key="11">
    <source>
        <dbReference type="PROSITE" id="PS50905"/>
    </source>
</evidence>
<comment type="catalytic activity">
    <reaction evidence="8 10">
        <text>4 Fe(2+) + O2 + 4 H(+) = 4 Fe(3+) + 2 H2O</text>
        <dbReference type="Rhea" id="RHEA:11148"/>
        <dbReference type="ChEBI" id="CHEBI:15377"/>
        <dbReference type="ChEBI" id="CHEBI:15378"/>
        <dbReference type="ChEBI" id="CHEBI:15379"/>
        <dbReference type="ChEBI" id="CHEBI:29033"/>
        <dbReference type="ChEBI" id="CHEBI:29034"/>
        <dbReference type="EC" id="1.16.3.1"/>
    </reaction>
</comment>
<dbReference type="InterPro" id="IPR009078">
    <property type="entry name" value="Ferritin-like_SF"/>
</dbReference>
<dbReference type="GO" id="GO:0008198">
    <property type="term" value="F:ferrous iron binding"/>
    <property type="evidence" value="ECO:0007669"/>
    <property type="project" value="TreeGrafter"/>
</dbReference>
<dbReference type="EMBL" id="OIVN01001646">
    <property type="protein sequence ID" value="SPC96184.1"/>
    <property type="molecule type" value="Genomic_DNA"/>
</dbReference>
<keyword evidence="2 10" id="KW-0409">Iron storage</keyword>
<dbReference type="EC" id="1.16.3.1" evidence="10"/>
<evidence type="ECO:0000256" key="1">
    <source>
        <dbReference type="ARBA" id="ARBA00007513"/>
    </source>
</evidence>
<feature type="binding site" evidence="9">
    <location>
        <position position="146"/>
    </location>
    <ligand>
        <name>Fe cation</name>
        <dbReference type="ChEBI" id="CHEBI:24875"/>
        <label>1</label>
    </ligand>
</feature>
<organism evidence="12">
    <name type="scientific">Fagus sylvatica</name>
    <name type="common">Beechnut</name>
    <dbReference type="NCBI Taxonomy" id="28930"/>
    <lineage>
        <taxon>Eukaryota</taxon>
        <taxon>Viridiplantae</taxon>
        <taxon>Streptophyta</taxon>
        <taxon>Embryophyta</taxon>
        <taxon>Tracheophyta</taxon>
        <taxon>Spermatophyta</taxon>
        <taxon>Magnoliopsida</taxon>
        <taxon>eudicotyledons</taxon>
        <taxon>Gunneridae</taxon>
        <taxon>Pentapetalae</taxon>
        <taxon>rosids</taxon>
        <taxon>fabids</taxon>
        <taxon>Fagales</taxon>
        <taxon>Fagaceae</taxon>
        <taxon>Fagus</taxon>
    </lineage>
</organism>
<accession>A0A2N9GAK4</accession>
<comment type="subunit">
    <text evidence="7">Oligomer of 24 subunits. There are two types of subunits: L (light) chain and H (heavy) chain. The major chain can be light or heavy, depending on the species and tissue type. The functional molecule forms a roughly spherical shell with a diameter of 12 nm and contains a central cavity into which the insoluble mineral iron core is deposited.</text>
</comment>
<dbReference type="InterPro" id="IPR009040">
    <property type="entry name" value="Ferritin-like_diiron"/>
</dbReference>
<dbReference type="Gene3D" id="1.20.1260.10">
    <property type="match status" value="2"/>
</dbReference>
<dbReference type="CDD" id="cd01056">
    <property type="entry name" value="Euk_Ferritin"/>
    <property type="match status" value="1"/>
</dbReference>
<protein>
    <recommendedName>
        <fullName evidence="10">Ferritin</fullName>
        <ecNumber evidence="10">1.16.3.1</ecNumber>
    </recommendedName>
</protein>
<dbReference type="InterPro" id="IPR012347">
    <property type="entry name" value="Ferritin-like"/>
</dbReference>
<dbReference type="GO" id="GO:0008199">
    <property type="term" value="F:ferric iron binding"/>
    <property type="evidence" value="ECO:0007669"/>
    <property type="project" value="InterPro"/>
</dbReference>
<feature type="domain" description="Ferritin-like diiron" evidence="11">
    <location>
        <begin position="94"/>
        <end position="216"/>
    </location>
</feature>
<dbReference type="AlphaFoldDB" id="A0A2N9GAK4"/>
<comment type="function">
    <text evidence="10">Stores iron in a soluble, non-toxic, readily available form. Important for iron homeostasis. Iron is taken up in the ferrous form and deposited as ferric hydroxides after oxidation.</text>
</comment>
<dbReference type="GO" id="GO:0004322">
    <property type="term" value="F:ferroxidase activity"/>
    <property type="evidence" value="ECO:0007669"/>
    <property type="project" value="UniProtKB-EC"/>
</dbReference>
<dbReference type="GO" id="GO:0006879">
    <property type="term" value="P:intracellular iron ion homeostasis"/>
    <property type="evidence" value="ECO:0007669"/>
    <property type="project" value="UniProtKB-KW"/>
</dbReference>
<keyword evidence="5 9" id="KW-0408">Iron</keyword>
<dbReference type="InterPro" id="IPR014034">
    <property type="entry name" value="Ferritin_CS"/>
</dbReference>